<evidence type="ECO:0000256" key="7">
    <source>
        <dbReference type="ARBA" id="ARBA00022833"/>
    </source>
</evidence>
<dbReference type="NCBIfam" id="NF002759">
    <property type="entry name" value="PRK02813.1"/>
    <property type="match status" value="1"/>
</dbReference>
<dbReference type="GO" id="GO:0008270">
    <property type="term" value="F:zinc ion binding"/>
    <property type="evidence" value="ECO:0007669"/>
    <property type="project" value="InterPro"/>
</dbReference>
<dbReference type="AlphaFoldDB" id="A0A165FSD7"/>
<dbReference type="FunFam" id="2.30.250.10:FF:000001">
    <property type="entry name" value="Aspartyl aminopeptidase 1"/>
    <property type="match status" value="1"/>
</dbReference>
<protein>
    <submittedName>
        <fullName evidence="11">Vacuolar aminopeptidase 1</fullName>
    </submittedName>
</protein>
<proteinExistence type="inferred from homology"/>
<evidence type="ECO:0000256" key="10">
    <source>
        <dbReference type="SAM" id="MobiDB-lite"/>
    </source>
</evidence>
<dbReference type="Gene3D" id="2.30.250.10">
    <property type="entry name" value="Aminopeptidase i, Domain 2"/>
    <property type="match status" value="1"/>
</dbReference>
<dbReference type="GO" id="GO:0070006">
    <property type="term" value="F:metalloaminopeptidase activity"/>
    <property type="evidence" value="ECO:0007669"/>
    <property type="project" value="TreeGrafter"/>
</dbReference>
<evidence type="ECO:0000256" key="5">
    <source>
        <dbReference type="ARBA" id="ARBA00022723"/>
    </source>
</evidence>
<dbReference type="STRING" id="1353952.A0A165FSD7"/>
<dbReference type="GO" id="GO:0000324">
    <property type="term" value="C:fungal-type vacuole"/>
    <property type="evidence" value="ECO:0007669"/>
    <property type="project" value="TreeGrafter"/>
</dbReference>
<feature type="compositionally biased region" description="Basic and acidic residues" evidence="10">
    <location>
        <begin position="12"/>
        <end position="26"/>
    </location>
</feature>
<dbReference type="SUPFAM" id="SSF101821">
    <property type="entry name" value="Aminopeptidase/glucanase lid domain"/>
    <property type="match status" value="1"/>
</dbReference>
<keyword evidence="8 9" id="KW-0482">Metalloprotease</keyword>
<dbReference type="PANTHER" id="PTHR28570">
    <property type="entry name" value="ASPARTYL AMINOPEPTIDASE"/>
    <property type="match status" value="1"/>
</dbReference>
<reference evidence="11 12" key="1">
    <citation type="journal article" date="2016" name="Mol. Biol. Evol.">
        <title>Comparative Genomics of Early-Diverging Mushroom-Forming Fungi Provides Insights into the Origins of Lignocellulose Decay Capabilities.</title>
        <authorList>
            <person name="Nagy L.G."/>
            <person name="Riley R."/>
            <person name="Tritt A."/>
            <person name="Adam C."/>
            <person name="Daum C."/>
            <person name="Floudas D."/>
            <person name="Sun H."/>
            <person name="Yadav J.S."/>
            <person name="Pangilinan J."/>
            <person name="Larsson K.H."/>
            <person name="Matsuura K."/>
            <person name="Barry K."/>
            <person name="Labutti K."/>
            <person name="Kuo R."/>
            <person name="Ohm R.A."/>
            <person name="Bhattacharya S.S."/>
            <person name="Shirouzu T."/>
            <person name="Yoshinaga Y."/>
            <person name="Martin F.M."/>
            <person name="Grigoriev I.V."/>
            <person name="Hibbett D.S."/>
        </authorList>
    </citation>
    <scope>NUCLEOTIDE SEQUENCE [LARGE SCALE GENOMIC DNA]</scope>
    <source>
        <strain evidence="11 12">HHB12733</strain>
    </source>
</reference>
<comment type="cofactor">
    <cofactor evidence="1">
        <name>Zn(2+)</name>
        <dbReference type="ChEBI" id="CHEBI:29105"/>
    </cofactor>
</comment>
<dbReference type="InterPro" id="IPR001948">
    <property type="entry name" value="Peptidase_M18"/>
</dbReference>
<dbReference type="PANTHER" id="PTHR28570:SF4">
    <property type="entry name" value="VACUOLAR AMINOPEPTIDASE 1"/>
    <property type="match status" value="1"/>
</dbReference>
<dbReference type="CDD" id="cd05658">
    <property type="entry name" value="M18_DAP"/>
    <property type="match status" value="1"/>
</dbReference>
<evidence type="ECO:0000256" key="4">
    <source>
        <dbReference type="ARBA" id="ARBA00022670"/>
    </source>
</evidence>
<accession>A0A165FSD7</accession>
<sequence length="498" mass="53194">MPAISFPAYSEAKPDRPRDDDVHSLDEDSPPPYADEFIHFIDSAPTVYHACAYFASALKAAGYIELPERASWQHIAPGGKYYTTRNSSAIVAFAVGGQYKPPNGIAVVSAHIDALCWKVKPVSKDSKGGYDRLSAAPYSGGGPTTTWDASHHTWWDRDLGLGGRVLVKGKDGKIVQKLVNLGRPIARIPTLARHFGAPALGPFNFETNMVPIIGMTPTPPSDEQLDDIPGVMGKQHSARLLRAVAKELGVSVLDIVDFDLELFDVTPSVYLGLDKEFISAPRLDDKLCSFAAVSALLAASSDPSFLANSGTISMAACFDTEEVGSGLRQGAKSNFLQVVVERAVEVLAGSSAKGIVGQVVGRSFMASADVTHALNPNFSDAYLLTTAPLLNVGIACKVDPNAHFTSNSTSIALVRAIAEKCDSAVQLFHIRNDGRSGSTVGPMLSERLGMPTVDIGIPQFSMHSIRGLTGASDPGLGVRWMEGLFREFEGLGDYVPFE</sequence>
<dbReference type="GO" id="GO:0006508">
    <property type="term" value="P:proteolysis"/>
    <property type="evidence" value="ECO:0007669"/>
    <property type="project" value="UniProtKB-KW"/>
</dbReference>
<dbReference type="Pfam" id="PF02127">
    <property type="entry name" value="Peptidase_M18"/>
    <property type="match status" value="1"/>
</dbReference>
<dbReference type="InParanoid" id="A0A165FSD7"/>
<dbReference type="InterPro" id="IPR023358">
    <property type="entry name" value="Peptidase_M18_dom2"/>
</dbReference>
<keyword evidence="3 9" id="KW-0031">Aminopeptidase</keyword>
<comment type="similarity">
    <text evidence="2 9">Belongs to the peptidase M18 family.</text>
</comment>
<evidence type="ECO:0000313" key="12">
    <source>
        <dbReference type="Proteomes" id="UP000076842"/>
    </source>
</evidence>
<evidence type="ECO:0000256" key="1">
    <source>
        <dbReference type="ARBA" id="ARBA00001947"/>
    </source>
</evidence>
<feature type="region of interest" description="Disordered" evidence="10">
    <location>
        <begin position="1"/>
        <end position="28"/>
    </location>
</feature>
<organism evidence="11 12">
    <name type="scientific">Calocera cornea HHB12733</name>
    <dbReference type="NCBI Taxonomy" id="1353952"/>
    <lineage>
        <taxon>Eukaryota</taxon>
        <taxon>Fungi</taxon>
        <taxon>Dikarya</taxon>
        <taxon>Basidiomycota</taxon>
        <taxon>Agaricomycotina</taxon>
        <taxon>Dacrymycetes</taxon>
        <taxon>Dacrymycetales</taxon>
        <taxon>Dacrymycetaceae</taxon>
        <taxon>Calocera</taxon>
    </lineage>
</organism>
<dbReference type="Proteomes" id="UP000076842">
    <property type="component" value="Unassembled WGS sequence"/>
</dbReference>
<keyword evidence="5 9" id="KW-0479">Metal-binding</keyword>
<name>A0A165FSD7_9BASI</name>
<dbReference type="PRINTS" id="PR00932">
    <property type="entry name" value="AMINO1PTASE"/>
</dbReference>
<keyword evidence="12" id="KW-1185">Reference proteome</keyword>
<dbReference type="SUPFAM" id="SSF53187">
    <property type="entry name" value="Zn-dependent exopeptidases"/>
    <property type="match status" value="1"/>
</dbReference>
<keyword evidence="7 9" id="KW-0862">Zinc</keyword>
<gene>
    <name evidence="11" type="ORF">CALCODRAFT_289984</name>
</gene>
<keyword evidence="6 9" id="KW-0378">Hydrolase</keyword>
<dbReference type="EMBL" id="KV423967">
    <property type="protein sequence ID" value="KZT57144.1"/>
    <property type="molecule type" value="Genomic_DNA"/>
</dbReference>
<evidence type="ECO:0000256" key="9">
    <source>
        <dbReference type="RuleBase" id="RU004386"/>
    </source>
</evidence>
<evidence type="ECO:0000313" key="11">
    <source>
        <dbReference type="EMBL" id="KZT57144.1"/>
    </source>
</evidence>
<keyword evidence="4 9" id="KW-0645">Protease</keyword>
<evidence type="ECO:0000256" key="3">
    <source>
        <dbReference type="ARBA" id="ARBA00022438"/>
    </source>
</evidence>
<evidence type="ECO:0000256" key="8">
    <source>
        <dbReference type="ARBA" id="ARBA00023049"/>
    </source>
</evidence>
<evidence type="ECO:0000256" key="2">
    <source>
        <dbReference type="ARBA" id="ARBA00008290"/>
    </source>
</evidence>
<dbReference type="Gene3D" id="3.40.630.10">
    <property type="entry name" value="Zn peptidases"/>
    <property type="match status" value="1"/>
</dbReference>
<evidence type="ECO:0000256" key="6">
    <source>
        <dbReference type="ARBA" id="ARBA00022801"/>
    </source>
</evidence>
<dbReference type="OrthoDB" id="9880441at2759"/>